<evidence type="ECO:0000256" key="3">
    <source>
        <dbReference type="SAM" id="MobiDB-lite"/>
    </source>
</evidence>
<dbReference type="Gene3D" id="3.40.50.720">
    <property type="entry name" value="NAD(P)-binding Rossmann-like Domain"/>
    <property type="match status" value="1"/>
</dbReference>
<accession>A0A9N8H4H2</accession>
<dbReference type="GO" id="GO:0016491">
    <property type="term" value="F:oxidoreductase activity"/>
    <property type="evidence" value="ECO:0007669"/>
    <property type="project" value="UniProtKB-KW"/>
</dbReference>
<reference evidence="4" key="1">
    <citation type="submission" date="2020-06" db="EMBL/GenBank/DDBJ databases">
        <authorList>
            <consortium name="Plant Systems Biology data submission"/>
        </authorList>
    </citation>
    <scope>NUCLEOTIDE SEQUENCE</scope>
    <source>
        <strain evidence="4">D6</strain>
    </source>
</reference>
<feature type="compositionally biased region" description="Low complexity" evidence="3">
    <location>
        <begin position="411"/>
        <end position="427"/>
    </location>
</feature>
<dbReference type="Proteomes" id="UP001153069">
    <property type="component" value="Unassembled WGS sequence"/>
</dbReference>
<keyword evidence="1" id="KW-0560">Oxidoreductase</keyword>
<comment type="similarity">
    <text evidence="2">Belongs to the short-chain dehydrogenases/reductases (SDR) family.</text>
</comment>
<dbReference type="PRINTS" id="PR00081">
    <property type="entry name" value="GDHRDH"/>
</dbReference>
<dbReference type="InterPro" id="IPR036291">
    <property type="entry name" value="NAD(P)-bd_dom_sf"/>
</dbReference>
<name>A0A9N8H4H2_9STRA</name>
<evidence type="ECO:0000256" key="2">
    <source>
        <dbReference type="RuleBase" id="RU000363"/>
    </source>
</evidence>
<feature type="region of interest" description="Disordered" evidence="3">
    <location>
        <begin position="396"/>
        <end position="459"/>
    </location>
</feature>
<organism evidence="4 5">
    <name type="scientific">Seminavis robusta</name>
    <dbReference type="NCBI Taxonomy" id="568900"/>
    <lineage>
        <taxon>Eukaryota</taxon>
        <taxon>Sar</taxon>
        <taxon>Stramenopiles</taxon>
        <taxon>Ochrophyta</taxon>
        <taxon>Bacillariophyta</taxon>
        <taxon>Bacillariophyceae</taxon>
        <taxon>Bacillariophycidae</taxon>
        <taxon>Naviculales</taxon>
        <taxon>Naviculaceae</taxon>
        <taxon>Seminavis</taxon>
    </lineage>
</organism>
<dbReference type="Pfam" id="PF00106">
    <property type="entry name" value="adh_short"/>
    <property type="match status" value="1"/>
</dbReference>
<dbReference type="SUPFAM" id="SSF51735">
    <property type="entry name" value="NAD(P)-binding Rossmann-fold domains"/>
    <property type="match status" value="1"/>
</dbReference>
<evidence type="ECO:0000313" key="4">
    <source>
        <dbReference type="EMBL" id="CAB9499512.1"/>
    </source>
</evidence>
<keyword evidence="5" id="KW-1185">Reference proteome</keyword>
<dbReference type="PANTHER" id="PTHR43157:SF31">
    <property type="entry name" value="PHOSPHATIDYLINOSITOL-GLYCAN BIOSYNTHESIS CLASS F PROTEIN"/>
    <property type="match status" value="1"/>
</dbReference>
<dbReference type="PANTHER" id="PTHR43157">
    <property type="entry name" value="PHOSPHATIDYLINOSITOL-GLYCAN BIOSYNTHESIS CLASS F PROTEIN-RELATED"/>
    <property type="match status" value="1"/>
</dbReference>
<dbReference type="EMBL" id="CAICTM010000062">
    <property type="protein sequence ID" value="CAB9499512.1"/>
    <property type="molecule type" value="Genomic_DNA"/>
</dbReference>
<dbReference type="OrthoDB" id="47007at2759"/>
<gene>
    <name evidence="4" type="ORF">SEMRO_63_G035640.1</name>
</gene>
<feature type="compositionally biased region" description="Polar residues" evidence="3">
    <location>
        <begin position="398"/>
        <end position="410"/>
    </location>
</feature>
<comment type="caution">
    <text evidence="4">The sequence shown here is derived from an EMBL/GenBank/DDBJ whole genome shotgun (WGS) entry which is preliminary data.</text>
</comment>
<proteinExistence type="inferred from homology"/>
<evidence type="ECO:0000313" key="5">
    <source>
        <dbReference type="Proteomes" id="UP001153069"/>
    </source>
</evidence>
<sequence>MALSSSSRTDLQSLCSTWFYPKYTCYSAFAVLSFVYTISVHALFQCGVVTKPKIQCASSKTNRISQSIPQSQRVAIVTGSNTGVGLETAKQLVLDHDFCVILACRSGAKARAAAEAINSQADASKQGRAVFLQECDLSSFASVKAFAETVHSRYDKIDVLVNNAGLNTTGRTEDGYDLLFQACFLGHFLLTNLMFDLFPLDGSGRIVNLSSIKHHFPSNYTGFVSFDESYWRSSALLAYRRNESYPNAKQAAIFFTLELNRRYSGRVRAFAANPGAVNSSIWRSANLQWLVIPLFRLIFLTTEQGAATSVAAAVGDFDNNNDFYLQPYWMPESARRKAPFPVLEMLGPFIGYRFIQPRLPSSQAGSDAAGEALWKVSEELTGLPFDGDMETKVKSENLKASTSTTEQQGRASGAPAITSTSGSTTIIRRGKADASTKGPTRPAMGLITNTAPTRKKKEN</sequence>
<dbReference type="PRINTS" id="PR00080">
    <property type="entry name" value="SDRFAMILY"/>
</dbReference>
<protein>
    <submittedName>
        <fullName evidence="4">Short-chain dehydrogenase TIC 32, chloroplastic</fullName>
    </submittedName>
</protein>
<dbReference type="InterPro" id="IPR002347">
    <property type="entry name" value="SDR_fam"/>
</dbReference>
<dbReference type="AlphaFoldDB" id="A0A9N8H4H2"/>
<evidence type="ECO:0000256" key="1">
    <source>
        <dbReference type="ARBA" id="ARBA00023002"/>
    </source>
</evidence>